<sequence length="255" mass="27551">MSANQGIGLNLVKLLAASGHIVYLGARNPDLGMQAVKQLKDDHGLDARFLHLDVTDSLLIKAAKERLENEHGRLDVLVNNAGDSHLPRLRQAASDVSHSAVACPFIKPSDSRPEEYRRSFETNFFAVIELTTALIPLIRKSKLGYGAIVNVTSGLGSNSSRAGPEANPDYAYANAYGASKAALNSYTISLATDLKDEKIRVNCICPGIVTTKINGYQPGNTPLEAAKLFLPWVLVGPEDDDKTCQFYSAGKPKGW</sequence>
<dbReference type="AlphaFoldDB" id="A0AAW0BW48"/>
<dbReference type="PANTHER" id="PTHR43490">
    <property type="entry name" value="(+)-NEOMENTHOL DEHYDROGENASE"/>
    <property type="match status" value="1"/>
</dbReference>
<dbReference type="PRINTS" id="PR00080">
    <property type="entry name" value="SDRFAMILY"/>
</dbReference>
<accession>A0AAW0BW48</accession>
<reference evidence="5 6" key="1">
    <citation type="submission" date="2024-01" db="EMBL/GenBank/DDBJ databases">
        <title>A draft genome for a cacao thread blight-causing isolate of Paramarasmius palmivorus.</title>
        <authorList>
            <person name="Baruah I.K."/>
            <person name="Bukari Y."/>
            <person name="Amoako-Attah I."/>
            <person name="Meinhardt L.W."/>
            <person name="Bailey B.A."/>
            <person name="Cohen S.P."/>
        </authorList>
    </citation>
    <scope>NUCLEOTIDE SEQUENCE [LARGE SCALE GENOMIC DNA]</scope>
    <source>
        <strain evidence="5 6">GH-12</strain>
    </source>
</reference>
<dbReference type="GO" id="GO:0016491">
    <property type="term" value="F:oxidoreductase activity"/>
    <property type="evidence" value="ECO:0007669"/>
    <property type="project" value="UniProtKB-KW"/>
</dbReference>
<dbReference type="PRINTS" id="PR00081">
    <property type="entry name" value="GDHRDH"/>
</dbReference>
<dbReference type="Pfam" id="PF00106">
    <property type="entry name" value="adh_short"/>
    <property type="match status" value="1"/>
</dbReference>
<name>A0AAW0BW48_9AGAR</name>
<evidence type="ECO:0000313" key="6">
    <source>
        <dbReference type="Proteomes" id="UP001383192"/>
    </source>
</evidence>
<dbReference type="InterPro" id="IPR002347">
    <property type="entry name" value="SDR_fam"/>
</dbReference>
<dbReference type="InterPro" id="IPR036291">
    <property type="entry name" value="NAD(P)-bd_dom_sf"/>
</dbReference>
<organism evidence="5 6">
    <name type="scientific">Paramarasmius palmivorus</name>
    <dbReference type="NCBI Taxonomy" id="297713"/>
    <lineage>
        <taxon>Eukaryota</taxon>
        <taxon>Fungi</taxon>
        <taxon>Dikarya</taxon>
        <taxon>Basidiomycota</taxon>
        <taxon>Agaricomycotina</taxon>
        <taxon>Agaricomycetes</taxon>
        <taxon>Agaricomycetidae</taxon>
        <taxon>Agaricales</taxon>
        <taxon>Marasmiineae</taxon>
        <taxon>Marasmiaceae</taxon>
        <taxon>Paramarasmius</taxon>
    </lineage>
</organism>
<dbReference type="EMBL" id="JAYKXP010000071">
    <property type="protein sequence ID" value="KAK7031068.1"/>
    <property type="molecule type" value="Genomic_DNA"/>
</dbReference>
<dbReference type="Proteomes" id="UP001383192">
    <property type="component" value="Unassembled WGS sequence"/>
</dbReference>
<keyword evidence="6" id="KW-1185">Reference proteome</keyword>
<gene>
    <name evidence="5" type="ORF">VNI00_013668</name>
</gene>
<evidence type="ECO:0000256" key="3">
    <source>
        <dbReference type="ARBA" id="ARBA00023002"/>
    </source>
</evidence>
<evidence type="ECO:0000256" key="2">
    <source>
        <dbReference type="ARBA" id="ARBA00022857"/>
    </source>
</evidence>
<keyword evidence="3" id="KW-0560">Oxidoreductase</keyword>
<dbReference type="PANTHER" id="PTHR43490:SF99">
    <property type="entry name" value="SHORT-CHAIN DEHYDROGENASE_REDUCTASE"/>
    <property type="match status" value="1"/>
</dbReference>
<dbReference type="Gene3D" id="3.40.50.720">
    <property type="entry name" value="NAD(P)-binding Rossmann-like Domain"/>
    <property type="match status" value="1"/>
</dbReference>
<evidence type="ECO:0000256" key="1">
    <source>
        <dbReference type="ARBA" id="ARBA00006484"/>
    </source>
</evidence>
<protein>
    <recommendedName>
        <fullName evidence="7">NAD(P)-binding protein</fullName>
    </recommendedName>
</protein>
<proteinExistence type="inferred from homology"/>
<evidence type="ECO:0000256" key="4">
    <source>
        <dbReference type="RuleBase" id="RU000363"/>
    </source>
</evidence>
<comment type="similarity">
    <text evidence="1 4">Belongs to the short-chain dehydrogenases/reductases (SDR) family.</text>
</comment>
<evidence type="ECO:0008006" key="7">
    <source>
        <dbReference type="Google" id="ProtNLM"/>
    </source>
</evidence>
<comment type="caution">
    <text evidence="5">The sequence shown here is derived from an EMBL/GenBank/DDBJ whole genome shotgun (WGS) entry which is preliminary data.</text>
</comment>
<dbReference type="SUPFAM" id="SSF51735">
    <property type="entry name" value="NAD(P)-binding Rossmann-fold domains"/>
    <property type="match status" value="1"/>
</dbReference>
<evidence type="ECO:0000313" key="5">
    <source>
        <dbReference type="EMBL" id="KAK7031068.1"/>
    </source>
</evidence>
<keyword evidence="2" id="KW-0521">NADP</keyword>